<keyword evidence="3" id="KW-0175">Coiled coil</keyword>
<reference evidence="5 6" key="1">
    <citation type="submission" date="2020-07" db="EMBL/GenBank/DDBJ databases">
        <authorList>
            <person name="Feng X."/>
        </authorList>
    </citation>
    <scope>NUCLEOTIDE SEQUENCE [LARGE SCALE GENOMIC DNA]</scope>
    <source>
        <strain evidence="5 6">JCM23202</strain>
    </source>
</reference>
<keyword evidence="1" id="KW-0677">Repeat</keyword>
<evidence type="ECO:0000313" key="5">
    <source>
        <dbReference type="EMBL" id="MBC2606601.1"/>
    </source>
</evidence>
<comment type="caution">
    <text evidence="5">The sequence shown here is derived from an EMBL/GenBank/DDBJ whole genome shotgun (WGS) entry which is preliminary data.</text>
</comment>
<keyword evidence="6" id="KW-1185">Reference proteome</keyword>
<dbReference type="Pfam" id="PF14559">
    <property type="entry name" value="TPR_19"/>
    <property type="match status" value="1"/>
</dbReference>
<feature type="coiled-coil region" evidence="3">
    <location>
        <begin position="835"/>
        <end position="897"/>
    </location>
</feature>
<feature type="domain" description="DUF5107" evidence="4">
    <location>
        <begin position="38"/>
        <end position="347"/>
    </location>
</feature>
<evidence type="ECO:0000259" key="4">
    <source>
        <dbReference type="Pfam" id="PF17128"/>
    </source>
</evidence>
<proteinExistence type="predicted"/>
<dbReference type="InterPro" id="IPR011990">
    <property type="entry name" value="TPR-like_helical_dom_sf"/>
</dbReference>
<dbReference type="Proteomes" id="UP000526501">
    <property type="component" value="Unassembled WGS sequence"/>
</dbReference>
<dbReference type="InterPro" id="IPR033396">
    <property type="entry name" value="DUF5107"/>
</dbReference>
<evidence type="ECO:0000256" key="1">
    <source>
        <dbReference type="ARBA" id="ARBA00022737"/>
    </source>
</evidence>
<evidence type="ECO:0000313" key="6">
    <source>
        <dbReference type="Proteomes" id="UP000526501"/>
    </source>
</evidence>
<organism evidence="5 6">
    <name type="scientific">Pelagicoccus albus</name>
    <dbReference type="NCBI Taxonomy" id="415222"/>
    <lineage>
        <taxon>Bacteria</taxon>
        <taxon>Pseudomonadati</taxon>
        <taxon>Verrucomicrobiota</taxon>
        <taxon>Opitutia</taxon>
        <taxon>Puniceicoccales</taxon>
        <taxon>Pelagicoccaceae</taxon>
        <taxon>Pelagicoccus</taxon>
    </lineage>
</organism>
<dbReference type="Pfam" id="PF17128">
    <property type="entry name" value="DUF5107"/>
    <property type="match status" value="1"/>
</dbReference>
<name>A0A7X1B6K7_9BACT</name>
<dbReference type="SUPFAM" id="SSF48452">
    <property type="entry name" value="TPR-like"/>
    <property type="match status" value="3"/>
</dbReference>
<dbReference type="EMBL" id="JACHVC010000012">
    <property type="protein sequence ID" value="MBC2606601.1"/>
    <property type="molecule type" value="Genomic_DNA"/>
</dbReference>
<keyword evidence="2" id="KW-0802">TPR repeat</keyword>
<dbReference type="PANTHER" id="PTHR44943:SF8">
    <property type="entry name" value="TPR REPEAT-CONTAINING PROTEIN MJ0263"/>
    <property type="match status" value="1"/>
</dbReference>
<gene>
    <name evidence="5" type="ORF">H5P27_11165</name>
</gene>
<protein>
    <submittedName>
        <fullName evidence="5">DUF5107 domain-containing protein</fullName>
    </submittedName>
</protein>
<dbReference type="AlphaFoldDB" id="A0A7X1B6K7"/>
<dbReference type="InterPro" id="IPR019734">
    <property type="entry name" value="TPR_rpt"/>
</dbReference>
<dbReference type="RefSeq" id="WP_185660470.1">
    <property type="nucleotide sequence ID" value="NZ_CAWPOO010000012.1"/>
</dbReference>
<dbReference type="Gene3D" id="1.25.40.10">
    <property type="entry name" value="Tetratricopeptide repeat domain"/>
    <property type="match status" value="4"/>
</dbReference>
<dbReference type="SMART" id="SM00028">
    <property type="entry name" value="TPR"/>
    <property type="match status" value="8"/>
</dbReference>
<accession>A0A7X1B6K7</accession>
<evidence type="ECO:0000256" key="2">
    <source>
        <dbReference type="ARBA" id="ARBA00022803"/>
    </source>
</evidence>
<dbReference type="Pfam" id="PF13432">
    <property type="entry name" value="TPR_16"/>
    <property type="match status" value="1"/>
</dbReference>
<dbReference type="PANTHER" id="PTHR44943">
    <property type="entry name" value="CELLULOSE SYNTHASE OPERON PROTEIN C"/>
    <property type="match status" value="1"/>
</dbReference>
<dbReference type="Pfam" id="PF13181">
    <property type="entry name" value="TPR_8"/>
    <property type="match status" value="1"/>
</dbReference>
<sequence length="1082" mass="121822">MSVEAHISKRQIPTYPLGEPEKNPLFFEKRIYQGSSGKVYPVPFVDKVYDEPVDQAYTIASLENEYVYLELMPEIGGRIFKGQDKTNANYDFFYRQDVIKPALVGLAGPWLSGGVEFNWPQHHRPGTYLPSDVFIEEEADGARTVWMSELDPLQRMKGMHGIRLRPGSSLVELRARLFNRTPVTQTFLWWANVAAKVHDQFQSFFPPDVSYVADHAVRAMSSFPQANNPYYGVDYQNRTGANDLSWYKNIPVPTSYMVCETDGSFFGGYDYAAEGGFVHVANKHLSPGKKQWTWGNHGFGWAWDRELTDEGGPYVELMAGVYTDNQPDFSYLLPYETKTFSQFWWPIQKLGPVQEANEEVAIRCVVANDRSIELGLNVSRNRTGLTVRVSETASVLLEETLDLKPGETWRAVDLRLAGESEESLLVSVFDSDGTLLGQYRPLGKRDAAPSRELAKEPALPEDIVSNEELFLVGEHLEQYRHPTRDPELYWNEALKRDACDSRSNAALGKAALRRGEFAKASAYLDTALKRLTALHPNPADGETLYYAGLAKRYLGEDEAAYAYFYKSTWNYEWRAAAYYAIACLDLKKGDLSKAIEHAKSSLETNASSNSAKTLLAICLRKSGDLKGAQSILAEIAAIDPLDPWSSWEGKGLSQEGREGFLGTFRNDAQTVLDIAFDYVSIGEYESVLKLIDWHLSSPVEPVSVPNPLERSQSILFLKAWVQAQSVDLESAKETLLEAEAQKADYFFPFRLEEMIVLEWAKAQKKGWLSSYGLGNLYYDRRRHSDAVAAWESAIALGSGYSTTERNLGIAYWNLERDGTKAREAYVKAIAADPADARLVSEFDQLRERLGEAEDERLAYLESRIDLVLSRDDACVAYAELLNSCGRAEEALELLETRRFHPWEGGEGKVLRQYTRAKLLLGEVCLERGENETALGYFESALQTPENLGEAYHLLQAKADVNYWIGRALRALGRETEAREAFHKSASEDNDFQNMEVVAFSELSYFKGLSLRELGEEAEAVKLFKSMIAYTEELRGKKAKIDYFATSLPNLLVFEDKLQEAQTIRLDKLKSLAEAGLAAMSEV</sequence>
<dbReference type="InterPro" id="IPR051685">
    <property type="entry name" value="Ycf3/AcsC/BcsC/TPR_MFPF"/>
</dbReference>
<evidence type="ECO:0000256" key="3">
    <source>
        <dbReference type="SAM" id="Coils"/>
    </source>
</evidence>